<organism evidence="1 2">
    <name type="scientific">Shewanella denitrificans (strain OS217 / ATCC BAA-1090 / DSM 15013)</name>
    <dbReference type="NCBI Taxonomy" id="318161"/>
    <lineage>
        <taxon>Bacteria</taxon>
        <taxon>Pseudomonadati</taxon>
        <taxon>Pseudomonadota</taxon>
        <taxon>Gammaproteobacteria</taxon>
        <taxon>Alteromonadales</taxon>
        <taxon>Shewanellaceae</taxon>
        <taxon>Shewanella</taxon>
    </lineage>
</organism>
<dbReference type="STRING" id="318161.Sden_0202"/>
<evidence type="ECO:0000313" key="1">
    <source>
        <dbReference type="EMBL" id="ABE53499.1"/>
    </source>
</evidence>
<proteinExistence type="predicted"/>
<keyword evidence="2" id="KW-1185">Reference proteome</keyword>
<dbReference type="KEGG" id="sdn:Sden_0202"/>
<gene>
    <name evidence="1" type="ordered locus">Sden_0202</name>
</gene>
<dbReference type="HOGENOM" id="CLU_1915671_0_0_6"/>
<dbReference type="EMBL" id="CP000302">
    <property type="protein sequence ID" value="ABE53499.1"/>
    <property type="molecule type" value="Genomic_DNA"/>
</dbReference>
<dbReference type="Proteomes" id="UP000001982">
    <property type="component" value="Chromosome"/>
</dbReference>
<sequence>MIYMNLLQQFRMFIFLVITLALSGCPRFAYVEIYNYSGTTIEVSSSGITKIIAPANSDRFRMTGEQFEISSELGNWVYPRNIPNGGVDGPYFDGTLRVQLNKNGDLYVLNEDQEPPIEAFGEQPTGYPISVKDNSRYFKEN</sequence>
<accession>Q12SS7</accession>
<evidence type="ECO:0000313" key="2">
    <source>
        <dbReference type="Proteomes" id="UP000001982"/>
    </source>
</evidence>
<name>Q12SS7_SHEDO</name>
<dbReference type="AlphaFoldDB" id="Q12SS7"/>
<reference evidence="1 2" key="1">
    <citation type="submission" date="2006-03" db="EMBL/GenBank/DDBJ databases">
        <title>Complete sequence of Shewanella denitrificans OS217.</title>
        <authorList>
            <consortium name="US DOE Joint Genome Institute"/>
            <person name="Copeland A."/>
            <person name="Lucas S."/>
            <person name="Lapidus A."/>
            <person name="Barry K."/>
            <person name="Detter J.C."/>
            <person name="Glavina del Rio T."/>
            <person name="Hammon N."/>
            <person name="Israni S."/>
            <person name="Dalin E."/>
            <person name="Tice H."/>
            <person name="Pitluck S."/>
            <person name="Brettin T."/>
            <person name="Bruce D."/>
            <person name="Han C."/>
            <person name="Tapia R."/>
            <person name="Gilna P."/>
            <person name="Kiss H."/>
            <person name="Schmutz J."/>
            <person name="Larimer F."/>
            <person name="Land M."/>
            <person name="Hauser L."/>
            <person name="Kyrpides N."/>
            <person name="Lykidis A."/>
            <person name="Richardson P."/>
        </authorList>
    </citation>
    <scope>NUCLEOTIDE SEQUENCE [LARGE SCALE GENOMIC DNA]</scope>
    <source>
        <strain evidence="2">OS217 / ATCC BAA-1090 / DSM 15013</strain>
    </source>
</reference>
<protein>
    <submittedName>
        <fullName evidence="1">Uncharacterized protein</fullName>
    </submittedName>
</protein>